<sequence length="245" mass="27543">MPDWPANTVPSTQDSSMQQSTTGQSSNDDQPDQPPDEVRMREERAKQAEILREELALARKEQAFVAQRRMNLELLDMLKRPAKLKSKPSAKGIGLYTHIEGVSKPPMLTHERPAKGEPEFLPIGGPKIVIRNGPRSSALDDDVARLWNEVQRVVRTEEAFCKQNESSPDELNQRYAALEVPDPTPQAHIERPTQETQVQQQDVEMQDDMMLQEGNSGPALSGVSSTTIPTANIYEPSRDPRLQRR</sequence>
<dbReference type="EMBL" id="FP929130">
    <property type="protein sequence ID" value="CBX97011.1"/>
    <property type="molecule type" value="Genomic_DNA"/>
</dbReference>
<evidence type="ECO:0008006" key="4">
    <source>
        <dbReference type="Google" id="ProtNLM"/>
    </source>
</evidence>
<dbReference type="OrthoDB" id="3693506at2759"/>
<dbReference type="AlphaFoldDB" id="E5A0F1"/>
<keyword evidence="3" id="KW-1185">Reference proteome</keyword>
<feature type="region of interest" description="Disordered" evidence="1">
    <location>
        <begin position="182"/>
        <end position="245"/>
    </location>
</feature>
<reference evidence="3" key="1">
    <citation type="journal article" date="2011" name="Nat. Commun.">
        <title>Effector diversification within compartments of the Leptosphaeria maculans genome affected by Repeat-Induced Point mutations.</title>
        <authorList>
            <person name="Rouxel T."/>
            <person name="Grandaubert J."/>
            <person name="Hane J.K."/>
            <person name="Hoede C."/>
            <person name="van de Wouw A.P."/>
            <person name="Couloux A."/>
            <person name="Dominguez V."/>
            <person name="Anthouard V."/>
            <person name="Bally P."/>
            <person name="Bourras S."/>
            <person name="Cozijnsen A.J."/>
            <person name="Ciuffetti L.M."/>
            <person name="Degrave A."/>
            <person name="Dilmaghani A."/>
            <person name="Duret L."/>
            <person name="Fudal I."/>
            <person name="Goodwin S.B."/>
            <person name="Gout L."/>
            <person name="Glaser N."/>
            <person name="Linglin J."/>
            <person name="Kema G.H.J."/>
            <person name="Lapalu N."/>
            <person name="Lawrence C.B."/>
            <person name="May K."/>
            <person name="Meyer M."/>
            <person name="Ollivier B."/>
            <person name="Poulain J."/>
            <person name="Schoch C.L."/>
            <person name="Simon A."/>
            <person name="Spatafora J.W."/>
            <person name="Stachowiak A."/>
            <person name="Turgeon B.G."/>
            <person name="Tyler B.M."/>
            <person name="Vincent D."/>
            <person name="Weissenbach J."/>
            <person name="Amselem J."/>
            <person name="Quesneville H."/>
            <person name="Oliver R.P."/>
            <person name="Wincker P."/>
            <person name="Balesdent M.-H."/>
            <person name="Howlett B.J."/>
        </authorList>
    </citation>
    <scope>NUCLEOTIDE SEQUENCE [LARGE SCALE GENOMIC DNA]</scope>
    <source>
        <strain evidence="3">JN3 / isolate v23.1.3 / race Av1-4-5-6-7-8</strain>
    </source>
</reference>
<feature type="compositionally biased region" description="Low complexity" evidence="1">
    <location>
        <begin position="11"/>
        <end position="28"/>
    </location>
</feature>
<evidence type="ECO:0000256" key="1">
    <source>
        <dbReference type="SAM" id="MobiDB-lite"/>
    </source>
</evidence>
<organism evidence="3">
    <name type="scientific">Leptosphaeria maculans (strain JN3 / isolate v23.1.3 / race Av1-4-5-6-7-8)</name>
    <name type="common">Blackleg fungus</name>
    <name type="synonym">Phoma lingam</name>
    <dbReference type="NCBI Taxonomy" id="985895"/>
    <lineage>
        <taxon>Eukaryota</taxon>
        <taxon>Fungi</taxon>
        <taxon>Dikarya</taxon>
        <taxon>Ascomycota</taxon>
        <taxon>Pezizomycotina</taxon>
        <taxon>Dothideomycetes</taxon>
        <taxon>Pleosporomycetidae</taxon>
        <taxon>Pleosporales</taxon>
        <taxon>Pleosporineae</taxon>
        <taxon>Leptosphaeriaceae</taxon>
        <taxon>Plenodomus</taxon>
        <taxon>Plenodomus lingam/Leptosphaeria maculans species complex</taxon>
    </lineage>
</organism>
<evidence type="ECO:0000313" key="3">
    <source>
        <dbReference type="Proteomes" id="UP000002668"/>
    </source>
</evidence>
<gene>
    <name evidence="2" type="ORF">LEMA_P101420.1</name>
</gene>
<dbReference type="Proteomes" id="UP000002668">
    <property type="component" value="Genome"/>
</dbReference>
<protein>
    <recommendedName>
        <fullName evidence="4">Pinin/SDK/MemA protein domain-containing protein</fullName>
    </recommendedName>
</protein>
<accession>E5A0F1</accession>
<dbReference type="VEuPathDB" id="FungiDB:LEMA_P101420.1"/>
<dbReference type="InParanoid" id="E5A0F1"/>
<feature type="region of interest" description="Disordered" evidence="1">
    <location>
        <begin position="1"/>
        <end position="45"/>
    </location>
</feature>
<evidence type="ECO:0000313" key="2">
    <source>
        <dbReference type="EMBL" id="CBX97011.1"/>
    </source>
</evidence>
<name>E5A0F1_LEPMJ</name>
<feature type="compositionally biased region" description="Basic and acidic residues" evidence="1">
    <location>
        <begin position="36"/>
        <end position="45"/>
    </location>
</feature>
<dbReference type="HOGENOM" id="CLU_1133761_0_0_1"/>
<dbReference type="GeneID" id="13283666"/>
<proteinExistence type="predicted"/>
<feature type="compositionally biased region" description="Basic and acidic residues" evidence="1">
    <location>
        <begin position="236"/>
        <end position="245"/>
    </location>
</feature>
<dbReference type="eggNOG" id="ENOG502RR6S">
    <property type="taxonomic scope" value="Eukaryota"/>
</dbReference>
<feature type="compositionally biased region" description="Low complexity" evidence="1">
    <location>
        <begin position="194"/>
        <end position="213"/>
    </location>
</feature>